<dbReference type="EMBL" id="HE573026">
    <property type="protein sequence ID" value="CCC52158.1"/>
    <property type="molecule type" value="Genomic_DNA"/>
</dbReference>
<feature type="region of interest" description="Disordered" evidence="2">
    <location>
        <begin position="158"/>
        <end position="192"/>
    </location>
</feature>
<accession>G0U3Z6</accession>
<feature type="zinc finger region" description="C3H1-type" evidence="1">
    <location>
        <begin position="115"/>
        <end position="142"/>
    </location>
</feature>
<dbReference type="AlphaFoldDB" id="G0U3Z6"/>
<feature type="domain" description="C3H1-type" evidence="3">
    <location>
        <begin position="115"/>
        <end position="142"/>
    </location>
</feature>
<gene>
    <name evidence="4" type="ORF">TVY486_1012010</name>
</gene>
<reference evidence="4" key="1">
    <citation type="journal article" date="2012" name="Proc. Natl. Acad. Sci. U.S.A.">
        <title>Antigenic diversity is generated by distinct evolutionary mechanisms in African trypanosome species.</title>
        <authorList>
            <person name="Jackson A.P."/>
            <person name="Berry A."/>
            <person name="Aslett M."/>
            <person name="Allison H.C."/>
            <person name="Burton P."/>
            <person name="Vavrova-Anderson J."/>
            <person name="Brown R."/>
            <person name="Browne H."/>
            <person name="Corton N."/>
            <person name="Hauser H."/>
            <person name="Gamble J."/>
            <person name="Gilderthorp R."/>
            <person name="Marcello L."/>
            <person name="McQuillan J."/>
            <person name="Otto T.D."/>
            <person name="Quail M.A."/>
            <person name="Sanders M.J."/>
            <person name="van Tonder A."/>
            <person name="Ginger M.L."/>
            <person name="Field M.C."/>
            <person name="Barry J.D."/>
            <person name="Hertz-Fowler C."/>
            <person name="Berriman M."/>
        </authorList>
    </citation>
    <scope>NUCLEOTIDE SEQUENCE</scope>
    <source>
        <strain evidence="4">Y486</strain>
    </source>
</reference>
<feature type="compositionally biased region" description="Basic and acidic residues" evidence="2">
    <location>
        <begin position="158"/>
        <end position="167"/>
    </location>
</feature>
<dbReference type="InterPro" id="IPR000571">
    <property type="entry name" value="Znf_CCCH"/>
</dbReference>
<name>G0U3Z6_TRYVY</name>
<dbReference type="VEuPathDB" id="TriTrypDB:TvY486_1012010"/>
<protein>
    <recommendedName>
        <fullName evidence="3">C3H1-type domain-containing protein</fullName>
    </recommendedName>
</protein>
<evidence type="ECO:0000313" key="4">
    <source>
        <dbReference type="EMBL" id="CCC52158.1"/>
    </source>
</evidence>
<feature type="compositionally biased region" description="Polar residues" evidence="2">
    <location>
        <begin position="181"/>
        <end position="192"/>
    </location>
</feature>
<dbReference type="GO" id="GO:0008270">
    <property type="term" value="F:zinc ion binding"/>
    <property type="evidence" value="ECO:0007669"/>
    <property type="project" value="UniProtKB-KW"/>
</dbReference>
<dbReference type="PROSITE" id="PS50103">
    <property type="entry name" value="ZF_C3H1"/>
    <property type="match status" value="1"/>
</dbReference>
<sequence length="192" mass="21398">MQPFLQTHMYPQHGYDAYSPYGALSYPTQRYRLPGPYPLGGCYPSYPGSVYNLTPSQSFDREPIGHICGRSGRCADDRVSGNTLRTTGRGLGDCTVHARKKKPFVGGSLETQRQWERQTICCFFLQKSCKFATSCRFLHEDDLDKSCQHGARCRAGHADRAKGEKGMLGKQSAVSHHADTENNGEGQQRKTS</sequence>
<dbReference type="SMART" id="SM00356">
    <property type="entry name" value="ZnF_C3H1"/>
    <property type="match status" value="1"/>
</dbReference>
<evidence type="ECO:0000259" key="3">
    <source>
        <dbReference type="PROSITE" id="PS50103"/>
    </source>
</evidence>
<organism evidence="4">
    <name type="scientific">Trypanosoma vivax (strain Y486)</name>
    <dbReference type="NCBI Taxonomy" id="1055687"/>
    <lineage>
        <taxon>Eukaryota</taxon>
        <taxon>Discoba</taxon>
        <taxon>Euglenozoa</taxon>
        <taxon>Kinetoplastea</taxon>
        <taxon>Metakinetoplastina</taxon>
        <taxon>Trypanosomatida</taxon>
        <taxon>Trypanosomatidae</taxon>
        <taxon>Trypanosoma</taxon>
        <taxon>Duttonella</taxon>
    </lineage>
</organism>
<keyword evidence="1" id="KW-0863">Zinc-finger</keyword>
<proteinExistence type="predicted"/>
<keyword evidence="1" id="KW-0862">Zinc</keyword>
<evidence type="ECO:0000256" key="1">
    <source>
        <dbReference type="PROSITE-ProRule" id="PRU00723"/>
    </source>
</evidence>
<evidence type="ECO:0000256" key="2">
    <source>
        <dbReference type="SAM" id="MobiDB-lite"/>
    </source>
</evidence>
<keyword evidence="1" id="KW-0479">Metal-binding</keyword>